<dbReference type="Proteomes" id="UP001313282">
    <property type="component" value="Unassembled WGS sequence"/>
</dbReference>
<keyword evidence="2" id="KW-0472">Membrane</keyword>
<feature type="compositionally biased region" description="Low complexity" evidence="1">
    <location>
        <begin position="213"/>
        <end position="222"/>
    </location>
</feature>
<feature type="transmembrane region" description="Helical" evidence="2">
    <location>
        <begin position="242"/>
        <end position="261"/>
    </location>
</feature>
<feature type="region of interest" description="Disordered" evidence="1">
    <location>
        <begin position="198"/>
        <end position="230"/>
    </location>
</feature>
<dbReference type="AlphaFoldDB" id="A0AAN8N6N9"/>
<evidence type="ECO:0000313" key="4">
    <source>
        <dbReference type="Proteomes" id="UP001313282"/>
    </source>
</evidence>
<name>A0AAN8N6N9_9PEZI</name>
<sequence>MSSTSTITRNVLGPLTTTFTPNPSCTVPAIDCVGPACYAWQAQTCISGIGIVDQSFCWPSWTAGASTFGAPTALNGWGFYSPGLVCPHGHSSACSSTFGGQGNFQFQFPATAGETAVGCCPSGYFCQRTNDAQTCVFTATSTAFEGATCSDYARVPTDFIIPTAITTSSDDSTTVIGISTQTLFAPLFQLNWRSVDRSSSSSSRSSPASQTQTDGATNTGDKATGGDGGGGGGLSTGAKAGIGAGVGIVALFMIGALVWFLRSKKRKGYDYGDIPMVPPVESPGPGEFYTETKGPGPRPVEVPGEGARSELPSADLNYGQGRIQNQPWELESRMPAQQVGVGR</sequence>
<accession>A0AAN8N6N9</accession>
<evidence type="ECO:0000256" key="1">
    <source>
        <dbReference type="SAM" id="MobiDB-lite"/>
    </source>
</evidence>
<dbReference type="EMBL" id="JAVHNR010000002">
    <property type="protein sequence ID" value="KAK6351541.1"/>
    <property type="molecule type" value="Genomic_DNA"/>
</dbReference>
<evidence type="ECO:0000256" key="2">
    <source>
        <dbReference type="SAM" id="Phobius"/>
    </source>
</evidence>
<organism evidence="3 4">
    <name type="scientific">Orbilia javanica</name>
    <dbReference type="NCBI Taxonomy" id="47235"/>
    <lineage>
        <taxon>Eukaryota</taxon>
        <taxon>Fungi</taxon>
        <taxon>Dikarya</taxon>
        <taxon>Ascomycota</taxon>
        <taxon>Pezizomycotina</taxon>
        <taxon>Orbiliomycetes</taxon>
        <taxon>Orbiliales</taxon>
        <taxon>Orbiliaceae</taxon>
        <taxon>Orbilia</taxon>
    </lineage>
</organism>
<keyword evidence="4" id="KW-1185">Reference proteome</keyword>
<comment type="caution">
    <text evidence="3">The sequence shown here is derived from an EMBL/GenBank/DDBJ whole genome shotgun (WGS) entry which is preliminary data.</text>
</comment>
<feature type="region of interest" description="Disordered" evidence="1">
    <location>
        <begin position="282"/>
        <end position="343"/>
    </location>
</feature>
<keyword evidence="2" id="KW-1133">Transmembrane helix</keyword>
<keyword evidence="2" id="KW-0812">Transmembrane</keyword>
<proteinExistence type="predicted"/>
<evidence type="ECO:0000313" key="3">
    <source>
        <dbReference type="EMBL" id="KAK6351541.1"/>
    </source>
</evidence>
<reference evidence="3 4" key="1">
    <citation type="submission" date="2019-10" db="EMBL/GenBank/DDBJ databases">
        <authorList>
            <person name="Palmer J.M."/>
        </authorList>
    </citation>
    <scope>NUCLEOTIDE SEQUENCE [LARGE SCALE GENOMIC DNA]</scope>
    <source>
        <strain evidence="3 4">TWF718</strain>
    </source>
</reference>
<gene>
    <name evidence="3" type="ORF">TWF718_004700</name>
</gene>
<protein>
    <submittedName>
        <fullName evidence="3">Uncharacterized protein</fullName>
    </submittedName>
</protein>